<keyword evidence="8 10" id="KW-0539">Nucleus</keyword>
<dbReference type="InterPro" id="IPR000286">
    <property type="entry name" value="HDACs"/>
</dbReference>
<dbReference type="Gene3D" id="3.40.800.20">
    <property type="entry name" value="Histone deacetylase domain"/>
    <property type="match status" value="1"/>
</dbReference>
<comment type="similarity">
    <text evidence="9 10">Belongs to the histone deacetylase family. HD Type 1 subfamily.</text>
</comment>
<dbReference type="InterPro" id="IPR037138">
    <property type="entry name" value="His_deacetylse_dom_sf"/>
</dbReference>
<dbReference type="PRINTS" id="PR01270">
    <property type="entry name" value="HDASUPER"/>
</dbReference>
<reference evidence="16" key="1">
    <citation type="submission" date="2020-01" db="EMBL/GenBank/DDBJ databases">
        <title>Development of genomics and gene disruption for Polysphondylium violaceum indicates a role for the polyketide synthase stlB in stalk morphogenesis.</title>
        <authorList>
            <person name="Narita B."/>
            <person name="Kawabe Y."/>
            <person name="Kin K."/>
            <person name="Saito T."/>
            <person name="Gibbs R."/>
            <person name="Kuspa A."/>
            <person name="Muzny D."/>
            <person name="Queller D."/>
            <person name="Richards S."/>
            <person name="Strassman J."/>
            <person name="Sucgang R."/>
            <person name="Worley K."/>
            <person name="Schaap P."/>
        </authorList>
    </citation>
    <scope>NUCLEOTIDE SEQUENCE</scope>
    <source>
        <strain evidence="16">QSvi11</strain>
    </source>
</reference>
<evidence type="ECO:0000256" key="6">
    <source>
        <dbReference type="ARBA" id="ARBA00023015"/>
    </source>
</evidence>
<protein>
    <recommendedName>
        <fullName evidence="2 10">Histone deacetylase</fullName>
        <ecNumber evidence="2 10">3.5.1.98</ecNumber>
    </recommendedName>
</protein>
<dbReference type="EMBL" id="AJWJ01000477">
    <property type="protein sequence ID" value="KAF2070550.1"/>
    <property type="molecule type" value="Genomic_DNA"/>
</dbReference>
<dbReference type="InterPro" id="IPR023801">
    <property type="entry name" value="His_deacetylse_dom"/>
</dbReference>
<dbReference type="GO" id="GO:0005634">
    <property type="term" value="C:nucleus"/>
    <property type="evidence" value="ECO:0007669"/>
    <property type="project" value="UniProtKB-SubCell"/>
</dbReference>
<comment type="subcellular location">
    <subcellularLocation>
        <location evidence="1 10">Nucleus</location>
    </subcellularLocation>
</comment>
<evidence type="ECO:0000256" key="4">
    <source>
        <dbReference type="ARBA" id="ARBA00022801"/>
    </source>
</evidence>
<evidence type="ECO:0000256" key="2">
    <source>
        <dbReference type="ARBA" id="ARBA00012111"/>
    </source>
</evidence>
<proteinExistence type="inferred from homology"/>
<comment type="caution">
    <text evidence="16">The sequence shown here is derived from an EMBL/GenBank/DDBJ whole genome shotgun (WGS) entry which is preliminary data.</text>
</comment>
<dbReference type="FunFam" id="3.40.800.20:FF:000001">
    <property type="entry name" value="Histone deacetylase"/>
    <property type="match status" value="1"/>
</dbReference>
<evidence type="ECO:0000256" key="5">
    <source>
        <dbReference type="ARBA" id="ARBA00022853"/>
    </source>
</evidence>
<keyword evidence="17" id="KW-1185">Reference proteome</keyword>
<dbReference type="InterPro" id="IPR003084">
    <property type="entry name" value="HDAC_I/II"/>
</dbReference>
<evidence type="ECO:0000256" key="1">
    <source>
        <dbReference type="ARBA" id="ARBA00004123"/>
    </source>
</evidence>
<comment type="catalytic activity">
    <reaction evidence="10">
        <text>N(6)-acetyl-L-lysyl-[histone] + H2O = L-lysyl-[histone] + acetate</text>
        <dbReference type="Rhea" id="RHEA:58196"/>
        <dbReference type="Rhea" id="RHEA-COMP:9845"/>
        <dbReference type="Rhea" id="RHEA-COMP:11338"/>
        <dbReference type="ChEBI" id="CHEBI:15377"/>
        <dbReference type="ChEBI" id="CHEBI:29969"/>
        <dbReference type="ChEBI" id="CHEBI:30089"/>
        <dbReference type="ChEBI" id="CHEBI:61930"/>
        <dbReference type="EC" id="3.5.1.98"/>
    </reaction>
</comment>
<evidence type="ECO:0000256" key="14">
    <source>
        <dbReference type="SAM" id="MobiDB-lite"/>
    </source>
</evidence>
<dbReference type="PANTHER" id="PTHR10625:SF36">
    <property type="entry name" value="HISTONE DEACETYLASE 3"/>
    <property type="match status" value="1"/>
</dbReference>
<evidence type="ECO:0000256" key="12">
    <source>
        <dbReference type="PIRSR" id="PIRSR037913-2"/>
    </source>
</evidence>
<feature type="binding site" evidence="12">
    <location>
        <position position="311"/>
    </location>
    <ligand>
        <name>substrate</name>
    </ligand>
</feature>
<evidence type="ECO:0000256" key="3">
    <source>
        <dbReference type="ARBA" id="ARBA00022491"/>
    </source>
</evidence>
<organism evidence="16 17">
    <name type="scientific">Polysphondylium violaceum</name>
    <dbReference type="NCBI Taxonomy" id="133409"/>
    <lineage>
        <taxon>Eukaryota</taxon>
        <taxon>Amoebozoa</taxon>
        <taxon>Evosea</taxon>
        <taxon>Eumycetozoa</taxon>
        <taxon>Dictyostelia</taxon>
        <taxon>Dictyosteliales</taxon>
        <taxon>Dictyosteliaceae</taxon>
        <taxon>Polysphondylium</taxon>
    </lineage>
</organism>
<dbReference type="Pfam" id="PF00850">
    <property type="entry name" value="Hist_deacetyl"/>
    <property type="match status" value="1"/>
</dbReference>
<dbReference type="OrthoDB" id="1918432at2759"/>
<dbReference type="SUPFAM" id="SSF52768">
    <property type="entry name" value="Arginase/deacetylase"/>
    <property type="match status" value="1"/>
</dbReference>
<dbReference type="PRINTS" id="PR01271">
    <property type="entry name" value="HISDACETLASE"/>
</dbReference>
<dbReference type="GO" id="GO:0040029">
    <property type="term" value="P:epigenetic regulation of gene expression"/>
    <property type="evidence" value="ECO:0007669"/>
    <property type="project" value="TreeGrafter"/>
</dbReference>
<feature type="binding site" evidence="13">
    <location>
        <position position="183"/>
    </location>
    <ligand>
        <name>a divalent metal cation</name>
        <dbReference type="ChEBI" id="CHEBI:60240"/>
    </ligand>
</feature>
<name>A0A8J4PPB4_9MYCE</name>
<feature type="binding site" evidence="13">
    <location>
        <position position="272"/>
    </location>
    <ligand>
        <name>a divalent metal cation</name>
        <dbReference type="ChEBI" id="CHEBI:60240"/>
    </ligand>
</feature>
<feature type="region of interest" description="Disordered" evidence="14">
    <location>
        <begin position="408"/>
        <end position="433"/>
    </location>
</feature>
<dbReference type="InterPro" id="IPR023696">
    <property type="entry name" value="Ureohydrolase_dom_sf"/>
</dbReference>
<feature type="domain" description="Histone deacetylase" evidence="15">
    <location>
        <begin position="35"/>
        <end position="326"/>
    </location>
</feature>
<evidence type="ECO:0000259" key="15">
    <source>
        <dbReference type="Pfam" id="PF00850"/>
    </source>
</evidence>
<feature type="binding site" evidence="12">
    <location>
        <position position="156"/>
    </location>
    <ligand>
        <name>substrate</name>
    </ligand>
</feature>
<keyword evidence="4 10" id="KW-0378">Hydrolase</keyword>
<feature type="binding site" evidence="13">
    <location>
        <position position="185"/>
    </location>
    <ligand>
        <name>a divalent metal cation</name>
        <dbReference type="ChEBI" id="CHEBI:60240"/>
    </ligand>
</feature>
<dbReference type="EC" id="3.5.1.98" evidence="2 10"/>
<evidence type="ECO:0000313" key="17">
    <source>
        <dbReference type="Proteomes" id="UP000695562"/>
    </source>
</evidence>
<evidence type="ECO:0000313" key="16">
    <source>
        <dbReference type="EMBL" id="KAF2070550.1"/>
    </source>
</evidence>
<keyword evidence="5 10" id="KW-0156">Chromatin regulator</keyword>
<accession>A0A8J4PPB4</accession>
<dbReference type="Proteomes" id="UP000695562">
    <property type="component" value="Unassembled WGS sequence"/>
</dbReference>
<evidence type="ECO:0000256" key="8">
    <source>
        <dbReference type="ARBA" id="ARBA00023242"/>
    </source>
</evidence>
<evidence type="ECO:0000256" key="11">
    <source>
        <dbReference type="PIRSR" id="PIRSR037913-1"/>
    </source>
</evidence>
<feature type="active site" description="Proton acceptor" evidence="11">
    <location>
        <position position="148"/>
    </location>
</feature>
<evidence type="ECO:0000256" key="13">
    <source>
        <dbReference type="PIRSR" id="PIRSR037913-3"/>
    </source>
</evidence>
<gene>
    <name evidence="16" type="ORF">CYY_008140</name>
</gene>
<evidence type="ECO:0000256" key="9">
    <source>
        <dbReference type="ARBA" id="ARBA00061569"/>
    </source>
</evidence>
<keyword evidence="13" id="KW-0479">Metal-binding</keyword>
<keyword evidence="7 10" id="KW-0804">Transcription</keyword>
<keyword evidence="3" id="KW-0678">Repressor</keyword>
<evidence type="ECO:0000256" key="10">
    <source>
        <dbReference type="PIRNR" id="PIRNR037913"/>
    </source>
</evidence>
<sequence>MDNTEFDTILNSTSKTRVCYFFDQQVGSYFYGPYHPMKPHRLCLTNNLVLNYGLHKKMDLYKARRADEEDMLKFHSSDYVDFLQRVTPDSVNEWKDFLKRFHIGEDCPVFPGLWDYCSIYSAGSIEGAMKLNHRMYDIAINWSGGLHHARKDEASGFCYVNDIVLAILELLKYHPRVLYIDIDVHHGDGVQEAFYSTNRVMTVSFHKYDGEFFPGTGNLDDIGIHNGKLYSVNVPLRDGIDDKSYLSIFKPVIQGVMDYYRPSAIVLQCGADSLRFDRLGCFNLTIKGHAECVRFVKSFNVPTMVLGGGGYTVRNVARCWTYETAVCVDTEVSNELPYNDYIQFYSPDFQLIPDHSHIPYKFENNNPKHYLENLKIKILENLRILQWAPAVQIQEVPPDIMSLDIDENLDSKDNMDKRKKKHPDFASLSDQSD</sequence>
<evidence type="ECO:0000256" key="7">
    <source>
        <dbReference type="ARBA" id="ARBA00023163"/>
    </source>
</evidence>
<keyword evidence="6 10" id="KW-0805">Transcription regulation</keyword>
<dbReference type="AlphaFoldDB" id="A0A8J4PPB4"/>
<dbReference type="GO" id="GO:0046872">
    <property type="term" value="F:metal ion binding"/>
    <property type="evidence" value="ECO:0007669"/>
    <property type="project" value="UniProtKB-KW"/>
</dbReference>
<feature type="binding site" evidence="12">
    <location>
        <position position="106"/>
    </location>
    <ligand>
        <name>substrate</name>
    </ligand>
</feature>
<dbReference type="GO" id="GO:0141221">
    <property type="term" value="F:histone deacetylase activity, hydrolytic mechanism"/>
    <property type="evidence" value="ECO:0007669"/>
    <property type="project" value="UniProtKB-EC"/>
</dbReference>
<dbReference type="PIRSF" id="PIRSF037913">
    <property type="entry name" value="His_deacetylse_1"/>
    <property type="match status" value="1"/>
</dbReference>
<dbReference type="PANTHER" id="PTHR10625">
    <property type="entry name" value="HISTONE DEACETYLASE HDAC1-RELATED"/>
    <property type="match status" value="1"/>
</dbReference>